<dbReference type="InterPro" id="IPR000719">
    <property type="entry name" value="Prot_kinase_dom"/>
</dbReference>
<evidence type="ECO:0000256" key="4">
    <source>
        <dbReference type="ARBA" id="ARBA00047951"/>
    </source>
</evidence>
<protein>
    <recommendedName>
        <fullName evidence="5">Protein kinase domain-containing protein</fullName>
    </recommendedName>
</protein>
<reference evidence="6 7" key="1">
    <citation type="journal article" date="2021" name="BMC Genomics">
        <title>Datura genome reveals duplications of psychoactive alkaloid biosynthetic genes and high mutation rate following tissue culture.</title>
        <authorList>
            <person name="Rajewski A."/>
            <person name="Carter-House D."/>
            <person name="Stajich J."/>
            <person name="Litt A."/>
        </authorList>
    </citation>
    <scope>NUCLEOTIDE SEQUENCE [LARGE SCALE GENOMIC DNA]</scope>
    <source>
        <strain evidence="6">AR-01</strain>
    </source>
</reference>
<comment type="caution">
    <text evidence="6">The sequence shown here is derived from an EMBL/GenBank/DDBJ whole genome shotgun (WGS) entry which is preliminary data.</text>
</comment>
<keyword evidence="7" id="KW-1185">Reference proteome</keyword>
<dbReference type="SUPFAM" id="SSF56112">
    <property type="entry name" value="Protein kinase-like (PK-like)"/>
    <property type="match status" value="1"/>
</dbReference>
<organism evidence="6 7">
    <name type="scientific">Datura stramonium</name>
    <name type="common">Jimsonweed</name>
    <name type="synonym">Common thornapple</name>
    <dbReference type="NCBI Taxonomy" id="4076"/>
    <lineage>
        <taxon>Eukaryota</taxon>
        <taxon>Viridiplantae</taxon>
        <taxon>Streptophyta</taxon>
        <taxon>Embryophyta</taxon>
        <taxon>Tracheophyta</taxon>
        <taxon>Spermatophyta</taxon>
        <taxon>Magnoliopsida</taxon>
        <taxon>eudicotyledons</taxon>
        <taxon>Gunneridae</taxon>
        <taxon>Pentapetalae</taxon>
        <taxon>asterids</taxon>
        <taxon>lamiids</taxon>
        <taxon>Solanales</taxon>
        <taxon>Solanaceae</taxon>
        <taxon>Solanoideae</taxon>
        <taxon>Datureae</taxon>
        <taxon>Datura</taxon>
    </lineage>
</organism>
<dbReference type="Gene3D" id="1.10.510.10">
    <property type="entry name" value="Transferase(Phosphotransferase) domain 1"/>
    <property type="match status" value="1"/>
</dbReference>
<keyword evidence="1" id="KW-0547">Nucleotide-binding</keyword>
<dbReference type="Proteomes" id="UP000823775">
    <property type="component" value="Unassembled WGS sequence"/>
</dbReference>
<evidence type="ECO:0000313" key="7">
    <source>
        <dbReference type="Proteomes" id="UP000823775"/>
    </source>
</evidence>
<dbReference type="PROSITE" id="PS50011">
    <property type="entry name" value="PROTEIN_KINASE_DOM"/>
    <property type="match status" value="1"/>
</dbReference>
<dbReference type="PANTHER" id="PTHR27005:SF455">
    <property type="entry name" value="WALL-ASSOCIATED RECEPTOR KINASE 5-LIKE"/>
    <property type="match status" value="1"/>
</dbReference>
<dbReference type="InterPro" id="IPR011009">
    <property type="entry name" value="Kinase-like_dom_sf"/>
</dbReference>
<gene>
    <name evidence="6" type="ORF">HAX54_012785</name>
</gene>
<comment type="catalytic activity">
    <reaction evidence="3">
        <text>L-seryl-[protein] + ATP = O-phospho-L-seryl-[protein] + ADP + H(+)</text>
        <dbReference type="Rhea" id="RHEA:17989"/>
        <dbReference type="Rhea" id="RHEA-COMP:9863"/>
        <dbReference type="Rhea" id="RHEA-COMP:11604"/>
        <dbReference type="ChEBI" id="CHEBI:15378"/>
        <dbReference type="ChEBI" id="CHEBI:29999"/>
        <dbReference type="ChEBI" id="CHEBI:30616"/>
        <dbReference type="ChEBI" id="CHEBI:83421"/>
        <dbReference type="ChEBI" id="CHEBI:456216"/>
    </reaction>
</comment>
<dbReference type="EMBL" id="JACEIK010001751">
    <property type="protein sequence ID" value="MCD7471965.1"/>
    <property type="molecule type" value="Genomic_DNA"/>
</dbReference>
<proteinExistence type="predicted"/>
<evidence type="ECO:0000256" key="3">
    <source>
        <dbReference type="ARBA" id="ARBA00047558"/>
    </source>
</evidence>
<feature type="domain" description="Protein kinase" evidence="5">
    <location>
        <begin position="1"/>
        <end position="155"/>
    </location>
</feature>
<dbReference type="InterPro" id="IPR045274">
    <property type="entry name" value="WAK-like"/>
</dbReference>
<evidence type="ECO:0000259" key="5">
    <source>
        <dbReference type="PROSITE" id="PS50011"/>
    </source>
</evidence>
<dbReference type="PANTHER" id="PTHR27005">
    <property type="entry name" value="WALL-ASSOCIATED RECEPTOR KINASE-LIKE 21"/>
    <property type="match status" value="1"/>
</dbReference>
<dbReference type="InterPro" id="IPR008271">
    <property type="entry name" value="Ser/Thr_kinase_AS"/>
</dbReference>
<dbReference type="SMART" id="SM00220">
    <property type="entry name" value="S_TKc"/>
    <property type="match status" value="1"/>
</dbReference>
<comment type="catalytic activity">
    <reaction evidence="4">
        <text>L-threonyl-[protein] + ATP = O-phospho-L-threonyl-[protein] + ADP + H(+)</text>
        <dbReference type="Rhea" id="RHEA:46608"/>
        <dbReference type="Rhea" id="RHEA-COMP:11060"/>
        <dbReference type="Rhea" id="RHEA-COMP:11605"/>
        <dbReference type="ChEBI" id="CHEBI:15378"/>
        <dbReference type="ChEBI" id="CHEBI:30013"/>
        <dbReference type="ChEBI" id="CHEBI:30616"/>
        <dbReference type="ChEBI" id="CHEBI:61977"/>
        <dbReference type="ChEBI" id="CHEBI:456216"/>
    </reaction>
</comment>
<name>A0ABS8TK98_DATST</name>
<dbReference type="PROSITE" id="PS00108">
    <property type="entry name" value="PROTEIN_KINASE_ST"/>
    <property type="match status" value="1"/>
</dbReference>
<sequence length="208" mass="23269">MPIIHRDVKSSNILLDNSSTAKVADFGASRLIPLDQTHVATLVQGTFGYLDPEYFFTSQLTEKSDVYSFGVVLAELLTGLKPLSGGRNDEEKNLADYFVSSVNNNSLFPILDRRVLREGNLEQLQKMAELVKNCLQLHGEDRPTMKEVAIELEGLRKLTGIAWSNQHGRGDDDQDALSDLYTVSIDSYGRNTLYSDSSRIMHHTYNPS</sequence>
<accession>A0ABS8TK98</accession>
<evidence type="ECO:0000256" key="2">
    <source>
        <dbReference type="ARBA" id="ARBA00022840"/>
    </source>
</evidence>
<evidence type="ECO:0000256" key="1">
    <source>
        <dbReference type="ARBA" id="ARBA00022741"/>
    </source>
</evidence>
<keyword evidence="2" id="KW-0067">ATP-binding</keyword>
<evidence type="ECO:0000313" key="6">
    <source>
        <dbReference type="EMBL" id="MCD7471965.1"/>
    </source>
</evidence>
<dbReference type="Pfam" id="PF00069">
    <property type="entry name" value="Pkinase"/>
    <property type="match status" value="1"/>
</dbReference>